<dbReference type="InterPro" id="IPR027417">
    <property type="entry name" value="P-loop_NTPase"/>
</dbReference>
<dbReference type="InterPro" id="IPR051135">
    <property type="entry name" value="Gal/GlcNAc/GalNAc_ST"/>
</dbReference>
<dbReference type="AlphaFoldDB" id="A0A1Z3HH15"/>
<dbReference type="KEGG" id="hhg:XM38_005500"/>
<evidence type="ECO:0000313" key="1">
    <source>
        <dbReference type="EMBL" id="ASC69622.1"/>
    </source>
</evidence>
<dbReference type="SUPFAM" id="SSF52540">
    <property type="entry name" value="P-loop containing nucleoside triphosphate hydrolases"/>
    <property type="match status" value="1"/>
</dbReference>
<protein>
    <submittedName>
        <fullName evidence="1">CurM</fullName>
    </submittedName>
</protein>
<proteinExistence type="predicted"/>
<dbReference type="Proteomes" id="UP000191901">
    <property type="component" value="Chromosome"/>
</dbReference>
<dbReference type="PANTHER" id="PTHR10704">
    <property type="entry name" value="CARBOHYDRATE SULFOTRANSFERASE"/>
    <property type="match status" value="1"/>
</dbReference>
<reference evidence="1 2" key="1">
    <citation type="journal article" date="2016" name="Biochim. Biophys. Acta">
        <title>Characterization of red-shifted phycobilisomes isolated from the chlorophyll f-containing cyanobacterium Halomicronema hongdechloris.</title>
        <authorList>
            <person name="Li Y."/>
            <person name="Lin Y."/>
            <person name="Garvey C.J."/>
            <person name="Birch D."/>
            <person name="Corkery R.W."/>
            <person name="Loughlin P.C."/>
            <person name="Scheer H."/>
            <person name="Willows R.D."/>
            <person name="Chen M."/>
        </authorList>
    </citation>
    <scope>NUCLEOTIDE SEQUENCE [LARGE SCALE GENOMIC DNA]</scope>
    <source>
        <strain evidence="1 2">C2206</strain>
    </source>
</reference>
<dbReference type="Pfam" id="PF13469">
    <property type="entry name" value="Sulfotransfer_3"/>
    <property type="match status" value="1"/>
</dbReference>
<evidence type="ECO:0000313" key="2">
    <source>
        <dbReference type="Proteomes" id="UP000191901"/>
    </source>
</evidence>
<dbReference type="GO" id="GO:0006044">
    <property type="term" value="P:N-acetylglucosamine metabolic process"/>
    <property type="evidence" value="ECO:0007669"/>
    <property type="project" value="TreeGrafter"/>
</dbReference>
<sequence>MLIRILDSHSKISAPCEIAFPKYFRRDWKRKTVNEKYKQICDYYSANFYLCKGNPQHLFQKIRRKEKKKSVVIKEPRQSLFLDKIYQDFADFKLIHLVRDARSVAMSPWFINNPKRGLEIWYRYNKSVLEVADNLKPSHKLIVRYEDLVEDTSTAIKKVVEFLGYAFEPKMLNYGKFKHADDEMLPR</sequence>
<name>A0A1Z3HH15_9CYAN</name>
<dbReference type="GO" id="GO:0006790">
    <property type="term" value="P:sulfur compound metabolic process"/>
    <property type="evidence" value="ECO:0007669"/>
    <property type="project" value="TreeGrafter"/>
</dbReference>
<organism evidence="1 2">
    <name type="scientific">Halomicronema hongdechloris C2206</name>
    <dbReference type="NCBI Taxonomy" id="1641165"/>
    <lineage>
        <taxon>Bacteria</taxon>
        <taxon>Bacillati</taxon>
        <taxon>Cyanobacteriota</taxon>
        <taxon>Cyanophyceae</taxon>
        <taxon>Nodosilineales</taxon>
        <taxon>Nodosilineaceae</taxon>
        <taxon>Halomicronema</taxon>
    </lineage>
</organism>
<dbReference type="GO" id="GO:0001517">
    <property type="term" value="F:N-acetylglucosamine 6-O-sulfotransferase activity"/>
    <property type="evidence" value="ECO:0007669"/>
    <property type="project" value="TreeGrafter"/>
</dbReference>
<dbReference type="PANTHER" id="PTHR10704:SF44">
    <property type="entry name" value="LD35051P-RELATED"/>
    <property type="match status" value="1"/>
</dbReference>
<keyword evidence="2" id="KW-1185">Reference proteome</keyword>
<gene>
    <name evidence="1" type="ORF">XM38_005500</name>
</gene>
<dbReference type="EMBL" id="CP021983">
    <property type="protein sequence ID" value="ASC69622.1"/>
    <property type="molecule type" value="Genomic_DNA"/>
</dbReference>
<dbReference type="Gene3D" id="3.40.50.300">
    <property type="entry name" value="P-loop containing nucleotide triphosphate hydrolases"/>
    <property type="match status" value="1"/>
</dbReference>
<accession>A0A1Z3HH15</accession>
<dbReference type="STRING" id="1641165.XM38_10205"/>